<evidence type="ECO:0000256" key="1">
    <source>
        <dbReference type="ARBA" id="ARBA00006525"/>
    </source>
</evidence>
<dbReference type="EMBL" id="JACJHR010000183">
    <property type="protein sequence ID" value="MBB2506423.1"/>
    <property type="molecule type" value="Genomic_DNA"/>
</dbReference>
<dbReference type="SUPFAM" id="SSF102405">
    <property type="entry name" value="MCP/YpsA-like"/>
    <property type="match status" value="1"/>
</dbReference>
<evidence type="ECO:0000313" key="3">
    <source>
        <dbReference type="EMBL" id="MBB2506423.1"/>
    </source>
</evidence>
<evidence type="ECO:0000259" key="2">
    <source>
        <dbReference type="Pfam" id="PF02481"/>
    </source>
</evidence>
<sequence>MPLTDPQHARLFLLYAAEPPAPAVHDFVAAHGPVKAVERIRGGTAPPTVLAEITRPDPRLDDALRAIDAGTATLVTPEDDAWPLGRLAGMAGHGLGAPLALWTRGSASLAELTRTAVTVTGTAVSTGYGSAFAADLADELARSGVSIVSGGAFGIDESALRGALTGQGPAVVVLPCGVDLDYPIAHAPLFAEIVRTGGLLVSEYPLGGLPTRARFIARRRLLAALAAATVIVEAGQRSAALITARAARHLGRRVYGVPGPVTSAASAGVNELLRAGDATAISAAADITYQEGLR</sequence>
<comment type="caution">
    <text evidence="3">The sequence shown here is derived from an EMBL/GenBank/DDBJ whole genome shotgun (WGS) entry which is preliminary data.</text>
</comment>
<dbReference type="Gene3D" id="3.40.50.450">
    <property type="match status" value="1"/>
</dbReference>
<proteinExistence type="inferred from homology"/>
<organism evidence="3 4">
    <name type="scientific">Amycolatopsis echigonensis</name>
    <dbReference type="NCBI Taxonomy" id="2576905"/>
    <lineage>
        <taxon>Bacteria</taxon>
        <taxon>Bacillati</taxon>
        <taxon>Actinomycetota</taxon>
        <taxon>Actinomycetes</taxon>
        <taxon>Pseudonocardiales</taxon>
        <taxon>Pseudonocardiaceae</taxon>
        <taxon>Amycolatopsis</taxon>
    </lineage>
</organism>
<accession>A0A8E1W8F2</accession>
<dbReference type="Proteomes" id="UP000550260">
    <property type="component" value="Unassembled WGS sequence"/>
</dbReference>
<gene>
    <name evidence="3" type="ORF">H5411_45885</name>
</gene>
<reference evidence="3 4" key="1">
    <citation type="submission" date="2020-08" db="EMBL/GenBank/DDBJ databases">
        <title>Amycolatopsis echigonensis JCM 21831.</title>
        <authorList>
            <person name="Tedsree N."/>
            <person name="Kuncharoen N."/>
            <person name="Likhitwitayawuid K."/>
            <person name="Tanasupawat S."/>
        </authorList>
    </citation>
    <scope>NUCLEOTIDE SEQUENCE [LARGE SCALE GENOMIC DNA]</scope>
    <source>
        <strain evidence="3 4">JCM 21831</strain>
    </source>
</reference>
<evidence type="ECO:0000313" key="4">
    <source>
        <dbReference type="Proteomes" id="UP000550260"/>
    </source>
</evidence>
<dbReference type="PANTHER" id="PTHR43022:SF1">
    <property type="entry name" value="PROTEIN SMF"/>
    <property type="match status" value="1"/>
</dbReference>
<dbReference type="RefSeq" id="WP_183127950.1">
    <property type="nucleotide sequence ID" value="NZ_JACJHR010000183.1"/>
</dbReference>
<dbReference type="InterPro" id="IPR057666">
    <property type="entry name" value="DrpA_SLOG"/>
</dbReference>
<dbReference type="AlphaFoldDB" id="A0A8E1W8F2"/>
<dbReference type="GO" id="GO:0009294">
    <property type="term" value="P:DNA-mediated transformation"/>
    <property type="evidence" value="ECO:0007669"/>
    <property type="project" value="InterPro"/>
</dbReference>
<dbReference type="Pfam" id="PF02481">
    <property type="entry name" value="DNA_processg_A"/>
    <property type="match status" value="1"/>
</dbReference>
<dbReference type="PANTHER" id="PTHR43022">
    <property type="entry name" value="PROTEIN SMF"/>
    <property type="match status" value="1"/>
</dbReference>
<comment type="similarity">
    <text evidence="1">Belongs to the DprA/Smf family.</text>
</comment>
<protein>
    <submittedName>
        <fullName evidence="3">DNA-processing protein DprA</fullName>
    </submittedName>
</protein>
<name>A0A8E1W8F2_9PSEU</name>
<feature type="domain" description="Smf/DprA SLOG" evidence="2">
    <location>
        <begin position="75"/>
        <end position="288"/>
    </location>
</feature>
<dbReference type="InterPro" id="IPR003488">
    <property type="entry name" value="DprA"/>
</dbReference>